<dbReference type="InterPro" id="IPR001295">
    <property type="entry name" value="Dihydroorotate_DH_CS"/>
</dbReference>
<dbReference type="AlphaFoldDB" id="A0A4Y1WVM3"/>
<dbReference type="GeneID" id="78342216"/>
<feature type="binding site" evidence="9">
    <location>
        <position position="134"/>
    </location>
    <ligand>
        <name>substrate</name>
    </ligand>
</feature>
<organism evidence="10 11">
    <name type="scientific">Alistipes communis</name>
    <dbReference type="NCBI Taxonomy" id="2585118"/>
    <lineage>
        <taxon>Bacteria</taxon>
        <taxon>Pseudomonadati</taxon>
        <taxon>Bacteroidota</taxon>
        <taxon>Bacteroidia</taxon>
        <taxon>Bacteroidales</taxon>
        <taxon>Rikenellaceae</taxon>
        <taxon>Alistipes</taxon>
    </lineage>
</organism>
<dbReference type="NCBIfam" id="TIGR01037">
    <property type="entry name" value="pyrD_sub1_fam"/>
    <property type="match status" value="1"/>
</dbReference>
<keyword evidence="8 9" id="KW-0560">Oxidoreductase</keyword>
<dbReference type="PIRSF" id="PIRSF000164">
    <property type="entry name" value="DHO_oxidase"/>
    <property type="match status" value="1"/>
</dbReference>
<evidence type="ECO:0000256" key="8">
    <source>
        <dbReference type="ARBA" id="ARBA00023002"/>
    </source>
</evidence>
<dbReference type="InterPro" id="IPR049622">
    <property type="entry name" value="Dihydroorotate_DH_I"/>
</dbReference>
<comment type="function">
    <text evidence="9">Catalyzes the conversion of dihydroorotate to orotate.</text>
</comment>
<feature type="binding site" evidence="9">
    <location>
        <position position="27"/>
    </location>
    <ligand>
        <name>FMN</name>
        <dbReference type="ChEBI" id="CHEBI:58210"/>
    </ligand>
</feature>
<keyword evidence="7 9" id="KW-0665">Pyrimidine biosynthesis</keyword>
<feature type="binding site" evidence="9">
    <location>
        <position position="134"/>
    </location>
    <ligand>
        <name>FMN</name>
        <dbReference type="ChEBI" id="CHEBI:58210"/>
    </ligand>
</feature>
<comment type="similarity">
    <text evidence="3 9">Belongs to the dihydroorotate dehydrogenase family. Type 1 subfamily.</text>
</comment>
<evidence type="ECO:0000256" key="7">
    <source>
        <dbReference type="ARBA" id="ARBA00022975"/>
    </source>
</evidence>
<dbReference type="UniPathway" id="UPA00070"/>
<proteinExistence type="inferred from homology"/>
<dbReference type="GO" id="GO:0044205">
    <property type="term" value="P:'de novo' UMP biosynthetic process"/>
    <property type="evidence" value="ECO:0007669"/>
    <property type="project" value="UniProtKB-UniRule"/>
</dbReference>
<dbReference type="OrthoDB" id="9794954at2"/>
<keyword evidence="6 9" id="KW-0288">FMN</keyword>
<evidence type="ECO:0000313" key="10">
    <source>
        <dbReference type="EMBL" id="BBL04178.1"/>
    </source>
</evidence>
<evidence type="ECO:0000313" key="11">
    <source>
        <dbReference type="Proteomes" id="UP000318946"/>
    </source>
</evidence>
<evidence type="ECO:0000256" key="9">
    <source>
        <dbReference type="HAMAP-Rule" id="MF_00224"/>
    </source>
</evidence>
<comment type="subcellular location">
    <subcellularLocation>
        <location evidence="1 9">Cytoplasm</location>
    </subcellularLocation>
</comment>
<evidence type="ECO:0000256" key="6">
    <source>
        <dbReference type="ARBA" id="ARBA00022643"/>
    </source>
</evidence>
<feature type="binding site" evidence="9">
    <location>
        <begin position="199"/>
        <end position="200"/>
    </location>
    <ligand>
        <name>substrate</name>
    </ligand>
</feature>
<comment type="pathway">
    <text evidence="2 9">Pyrimidine metabolism; UMP biosynthesis via de novo pathway.</text>
</comment>
<evidence type="ECO:0000256" key="3">
    <source>
        <dbReference type="ARBA" id="ARBA00008008"/>
    </source>
</evidence>
<dbReference type="PANTHER" id="PTHR48109:SF1">
    <property type="entry name" value="DIHYDROOROTATE DEHYDROGENASE (FUMARATE)"/>
    <property type="match status" value="1"/>
</dbReference>
<gene>
    <name evidence="10" type="primary">pyrDB</name>
    <name evidence="9" type="synonym">pyrD</name>
    <name evidence="10" type="ORF">A5CBH24_14910</name>
</gene>
<accession>A0A4Y1XLD5</accession>
<evidence type="ECO:0000256" key="5">
    <source>
        <dbReference type="ARBA" id="ARBA00022630"/>
    </source>
</evidence>
<accession>A0A4Y1WVM3</accession>
<feature type="binding site" evidence="9">
    <location>
        <position position="224"/>
    </location>
    <ligand>
        <name>FMN</name>
        <dbReference type="ChEBI" id="CHEBI:58210"/>
    </ligand>
</feature>
<dbReference type="Proteomes" id="UP000318946">
    <property type="component" value="Chromosome"/>
</dbReference>
<feature type="binding site" evidence="9">
    <location>
        <begin position="51"/>
        <end position="52"/>
    </location>
    <ligand>
        <name>FMN</name>
        <dbReference type="ChEBI" id="CHEBI:58210"/>
    </ligand>
</feature>
<keyword evidence="4 9" id="KW-0963">Cytoplasm</keyword>
<dbReference type="InterPro" id="IPR005720">
    <property type="entry name" value="Dihydroorotate_DH_cat"/>
</dbReference>
<dbReference type="InterPro" id="IPR024920">
    <property type="entry name" value="Dihydroorotate_DH_1"/>
</dbReference>
<reference evidence="11" key="1">
    <citation type="submission" date="2019-06" db="EMBL/GenBank/DDBJ databases">
        <title>Alistipes onderdonkii subsp. vulgaris subsp. nov., Alistipes dispar sp. nov. and Alistipes communis sp. nov., isolated from human faeces, and creation of Alistipes onderdonkii subsp. onderdonkii subsp. nov.</title>
        <authorList>
            <person name="Sakamoto M."/>
            <person name="Ikeyama N."/>
            <person name="Ogata Y."/>
            <person name="Suda W."/>
            <person name="Iino T."/>
            <person name="Hattori M."/>
            <person name="Ohkuma M."/>
        </authorList>
    </citation>
    <scope>NUCLEOTIDE SEQUENCE [LARGE SCALE GENOMIC DNA]</scope>
    <source>
        <strain evidence="11">5CBH24</strain>
    </source>
</reference>
<feature type="binding site" evidence="9">
    <location>
        <position position="172"/>
    </location>
    <ligand>
        <name>FMN</name>
        <dbReference type="ChEBI" id="CHEBI:58210"/>
    </ligand>
</feature>
<dbReference type="EMBL" id="AP019735">
    <property type="protein sequence ID" value="BBL04178.1"/>
    <property type="molecule type" value="Genomic_DNA"/>
</dbReference>
<evidence type="ECO:0000256" key="1">
    <source>
        <dbReference type="ARBA" id="ARBA00004496"/>
    </source>
</evidence>
<keyword evidence="11" id="KW-1185">Reference proteome</keyword>
<dbReference type="NCBIfam" id="NF005574">
    <property type="entry name" value="PRK07259.1"/>
    <property type="match status" value="1"/>
</dbReference>
<evidence type="ECO:0000256" key="4">
    <source>
        <dbReference type="ARBA" id="ARBA00022490"/>
    </source>
</evidence>
<dbReference type="PANTHER" id="PTHR48109">
    <property type="entry name" value="DIHYDROOROTATE DEHYDROGENASE (QUINONE), MITOCHONDRIAL-RELATED"/>
    <property type="match status" value="1"/>
</dbReference>
<dbReference type="InterPro" id="IPR013785">
    <property type="entry name" value="Aldolase_TIM"/>
</dbReference>
<feature type="binding site" evidence="9">
    <location>
        <position position="198"/>
    </location>
    <ligand>
        <name>FMN</name>
        <dbReference type="ChEBI" id="CHEBI:58210"/>
    </ligand>
</feature>
<dbReference type="FunFam" id="3.20.20.70:FF:000027">
    <property type="entry name" value="Dihydropyrimidine dehydrogenase [NADP(+)]"/>
    <property type="match status" value="1"/>
</dbReference>
<dbReference type="EC" id="1.3.-.-" evidence="9"/>
<dbReference type="InterPro" id="IPR012135">
    <property type="entry name" value="Dihydroorotate_DH_1_2"/>
</dbReference>
<feature type="binding site" evidence="9">
    <location>
        <position position="106"/>
    </location>
    <ligand>
        <name>FMN</name>
        <dbReference type="ChEBI" id="CHEBI:58210"/>
    </ligand>
</feature>
<dbReference type="HAMAP" id="MF_00224">
    <property type="entry name" value="DHO_dh_type1"/>
    <property type="match status" value="1"/>
</dbReference>
<dbReference type="GO" id="GO:0004152">
    <property type="term" value="F:dihydroorotate dehydrogenase activity"/>
    <property type="evidence" value="ECO:0007669"/>
    <property type="project" value="UniProtKB-UniRule"/>
</dbReference>
<dbReference type="Pfam" id="PF01180">
    <property type="entry name" value="DHO_dh"/>
    <property type="match status" value="1"/>
</dbReference>
<dbReference type="CDD" id="cd04740">
    <property type="entry name" value="DHOD_1B_like"/>
    <property type="match status" value="1"/>
</dbReference>
<comment type="catalytic activity">
    <reaction evidence="9">
        <text>(S)-dihydroorotate + A = orotate + AH2</text>
        <dbReference type="Rhea" id="RHEA:18073"/>
        <dbReference type="ChEBI" id="CHEBI:13193"/>
        <dbReference type="ChEBI" id="CHEBI:17499"/>
        <dbReference type="ChEBI" id="CHEBI:30839"/>
        <dbReference type="ChEBI" id="CHEBI:30864"/>
    </reaction>
</comment>
<protein>
    <recommendedName>
        <fullName evidence="9">Dihydroorotate dehydrogenase</fullName>
        <shortName evidence="9">DHOD</shortName>
        <shortName evidence="9">DHODase</shortName>
        <shortName evidence="9">DHOdehase</shortName>
        <ecNumber evidence="9">1.3.-.-</ecNumber>
    </recommendedName>
</protein>
<comment type="cofactor">
    <cofactor evidence="9">
        <name>FMN</name>
        <dbReference type="ChEBI" id="CHEBI:58210"/>
    </cofactor>
    <text evidence="9">Binds 1 FMN per subunit.</text>
</comment>
<dbReference type="InterPro" id="IPR033888">
    <property type="entry name" value="DHOD_1B"/>
</dbReference>
<keyword evidence="5 9" id="KW-0285">Flavoprotein</keyword>
<dbReference type="PROSITE" id="PS00912">
    <property type="entry name" value="DHODEHASE_2"/>
    <property type="match status" value="1"/>
</dbReference>
<feature type="binding site" evidence="9">
    <location>
        <begin position="250"/>
        <end position="251"/>
    </location>
    <ligand>
        <name>FMN</name>
        <dbReference type="ChEBI" id="CHEBI:58210"/>
    </ligand>
</feature>
<dbReference type="Gene3D" id="3.20.20.70">
    <property type="entry name" value="Aldolase class I"/>
    <property type="match status" value="1"/>
</dbReference>
<dbReference type="GO" id="GO:0006207">
    <property type="term" value="P:'de novo' pyrimidine nucleobase biosynthetic process"/>
    <property type="evidence" value="ECO:0007669"/>
    <property type="project" value="InterPro"/>
</dbReference>
<name>A0A4Y1WVM3_9BACT</name>
<feature type="binding site" evidence="9">
    <location>
        <position position="51"/>
    </location>
    <ligand>
        <name>substrate</name>
    </ligand>
</feature>
<dbReference type="InterPro" id="IPR050074">
    <property type="entry name" value="DHO_dehydrogenase"/>
</dbReference>
<comment type="caution">
    <text evidence="9">Lacks conserved residue(s) required for the propagation of feature annotation.</text>
</comment>
<dbReference type="GO" id="GO:0005737">
    <property type="term" value="C:cytoplasm"/>
    <property type="evidence" value="ECO:0007669"/>
    <property type="project" value="UniProtKB-SubCell"/>
</dbReference>
<evidence type="ECO:0000256" key="2">
    <source>
        <dbReference type="ARBA" id="ARBA00004725"/>
    </source>
</evidence>
<sequence>MVTKTIARDLSVTLSGWRLDNPVIPASGTFGFGNEFRDFYDINILGTFSFKGTTRDARFGNPTPRIAECTAGMINAVGLQNPGIDAVIAEELPRLRTFFHKPVIANISGFSVEEYAYCCERIDREEGIGLIEVNVSCPNVRHGGMSFGTSPECAAEVTRAVKAVTTKPVYIKLSPNVTDIVAIARACEEAGADGLCLINTMLGMRIDVQRRKPVIANVMGGFSGDAVFPVALRMVYQVAGACGIPVIGCGGVSSARDVIEMMMAGATAVEVGAANLKNPYICKEIIEALPSEMERLGIERLADIVGCAAR</sequence>
<dbReference type="RefSeq" id="WP_019130353.1">
    <property type="nucleotide sequence ID" value="NZ_AP019735.1"/>
</dbReference>
<dbReference type="PROSITE" id="PS00911">
    <property type="entry name" value="DHODEHASE_1"/>
    <property type="match status" value="1"/>
</dbReference>
<dbReference type="SUPFAM" id="SSF51395">
    <property type="entry name" value="FMN-linked oxidoreductases"/>
    <property type="match status" value="1"/>
</dbReference>
<feature type="binding site" evidence="9">
    <location>
        <begin position="75"/>
        <end position="79"/>
    </location>
    <ligand>
        <name>substrate</name>
    </ligand>
</feature>
<dbReference type="KEGG" id="acou:A5CBH24_14910"/>
<feature type="active site" description="Nucleophile" evidence="9">
    <location>
        <position position="137"/>
    </location>
</feature>